<dbReference type="PANTHER" id="PTHR35377:SF8">
    <property type="entry name" value="ANTITOXIN VAPB22"/>
    <property type="match status" value="1"/>
</dbReference>
<dbReference type="EMBL" id="SSOC01000005">
    <property type="protein sequence ID" value="THF63600.1"/>
    <property type="molecule type" value="Genomic_DNA"/>
</dbReference>
<gene>
    <name evidence="3" type="ORF">E6C76_13460</name>
</gene>
<comment type="function">
    <text evidence="2">Antitoxin component of a type II toxin-antitoxin (TA) system.</text>
</comment>
<dbReference type="InterPro" id="IPR006442">
    <property type="entry name" value="Antitoxin_Phd/YefM"/>
</dbReference>
<dbReference type="AlphaFoldDB" id="A0A4S4AVK8"/>
<keyword evidence="4" id="KW-1185">Reference proteome</keyword>
<dbReference type="PANTHER" id="PTHR35377">
    <property type="entry name" value="ANTITOXIN VAPB49-RELATED-RELATED"/>
    <property type="match status" value="1"/>
</dbReference>
<name>A0A4S4AVK8_9RHOO</name>
<dbReference type="InterPro" id="IPR036165">
    <property type="entry name" value="YefM-like_sf"/>
</dbReference>
<dbReference type="NCBIfam" id="TIGR01552">
    <property type="entry name" value="phd_fam"/>
    <property type="match status" value="1"/>
</dbReference>
<dbReference type="Proteomes" id="UP000308430">
    <property type="component" value="Unassembled WGS sequence"/>
</dbReference>
<evidence type="ECO:0000256" key="2">
    <source>
        <dbReference type="RuleBase" id="RU362080"/>
    </source>
</evidence>
<dbReference type="SUPFAM" id="SSF143120">
    <property type="entry name" value="YefM-like"/>
    <property type="match status" value="1"/>
</dbReference>
<accession>A0A4S4AVK8</accession>
<evidence type="ECO:0000313" key="3">
    <source>
        <dbReference type="EMBL" id="THF63600.1"/>
    </source>
</evidence>
<comment type="similarity">
    <text evidence="1 2">Belongs to the phD/YefM antitoxin family.</text>
</comment>
<dbReference type="RefSeq" id="WP_136348761.1">
    <property type="nucleotide sequence ID" value="NZ_SSOC01000005.1"/>
</dbReference>
<evidence type="ECO:0000256" key="1">
    <source>
        <dbReference type="ARBA" id="ARBA00009981"/>
    </source>
</evidence>
<dbReference type="OrthoDB" id="165038at2"/>
<reference evidence="3 4" key="1">
    <citation type="submission" date="2019-04" db="EMBL/GenBank/DDBJ databases">
        <title>Azoarcus nasutitermitis sp. nov. isolated from termite nest.</title>
        <authorList>
            <person name="Lin S.-Y."/>
            <person name="Hameed A."/>
            <person name="Hsu Y.-H."/>
            <person name="Young C.-C."/>
        </authorList>
    </citation>
    <scope>NUCLEOTIDE SEQUENCE [LARGE SCALE GENOMIC DNA]</scope>
    <source>
        <strain evidence="3 4">CC-YHH838</strain>
    </source>
</reference>
<dbReference type="Gene3D" id="3.40.1620.10">
    <property type="entry name" value="YefM-like domain"/>
    <property type="match status" value="1"/>
</dbReference>
<evidence type="ECO:0000313" key="4">
    <source>
        <dbReference type="Proteomes" id="UP000308430"/>
    </source>
</evidence>
<dbReference type="InterPro" id="IPR051416">
    <property type="entry name" value="phD-YefM_TA_antitoxins"/>
</dbReference>
<organism evidence="3 4">
    <name type="scientific">Pseudothauera nasutitermitis</name>
    <dbReference type="NCBI Taxonomy" id="2565930"/>
    <lineage>
        <taxon>Bacteria</taxon>
        <taxon>Pseudomonadati</taxon>
        <taxon>Pseudomonadota</taxon>
        <taxon>Betaproteobacteria</taxon>
        <taxon>Rhodocyclales</taxon>
        <taxon>Zoogloeaceae</taxon>
        <taxon>Pseudothauera</taxon>
    </lineage>
</organism>
<protein>
    <recommendedName>
        <fullName evidence="2">Antitoxin</fullName>
    </recommendedName>
</protein>
<comment type="caution">
    <text evidence="3">The sequence shown here is derived from an EMBL/GenBank/DDBJ whole genome shotgun (WGS) entry which is preliminary data.</text>
</comment>
<sequence>MRTVPVYEAKTRLSELLAAVEHGEQVTITRHGRAIARLVSAVEADASVQSQRQRVVGAFARLRELRKGVSLGQELREAMEEGRD</sequence>
<dbReference type="Pfam" id="PF02604">
    <property type="entry name" value="PhdYeFM_antitox"/>
    <property type="match status" value="1"/>
</dbReference>
<proteinExistence type="inferred from homology"/>